<evidence type="ECO:0000313" key="2">
    <source>
        <dbReference type="Proteomes" id="UP001597214"/>
    </source>
</evidence>
<organism evidence="1 2">
    <name type="scientific">Bacillus salitolerans</name>
    <dbReference type="NCBI Taxonomy" id="1437434"/>
    <lineage>
        <taxon>Bacteria</taxon>
        <taxon>Bacillati</taxon>
        <taxon>Bacillota</taxon>
        <taxon>Bacilli</taxon>
        <taxon>Bacillales</taxon>
        <taxon>Bacillaceae</taxon>
        <taxon>Bacillus</taxon>
    </lineage>
</organism>
<proteinExistence type="predicted"/>
<dbReference type="Proteomes" id="UP001597214">
    <property type="component" value="Unassembled WGS sequence"/>
</dbReference>
<accession>A0ABW4LRS1</accession>
<gene>
    <name evidence="1" type="ORF">ACFSCX_11400</name>
</gene>
<reference evidence="2" key="1">
    <citation type="journal article" date="2019" name="Int. J. Syst. Evol. Microbiol.">
        <title>The Global Catalogue of Microorganisms (GCM) 10K type strain sequencing project: providing services to taxonomists for standard genome sequencing and annotation.</title>
        <authorList>
            <consortium name="The Broad Institute Genomics Platform"/>
            <consortium name="The Broad Institute Genome Sequencing Center for Infectious Disease"/>
            <person name="Wu L."/>
            <person name="Ma J."/>
        </authorList>
    </citation>
    <scope>NUCLEOTIDE SEQUENCE [LARGE SCALE GENOMIC DNA]</scope>
    <source>
        <strain evidence="2">CCUG 49339</strain>
    </source>
</reference>
<dbReference type="EMBL" id="JBHUEM010000017">
    <property type="protein sequence ID" value="MFD1737156.1"/>
    <property type="molecule type" value="Genomic_DNA"/>
</dbReference>
<dbReference type="RefSeq" id="WP_377928356.1">
    <property type="nucleotide sequence ID" value="NZ_JBHUEM010000017.1"/>
</dbReference>
<protein>
    <submittedName>
        <fullName evidence="1">Uncharacterized protein</fullName>
    </submittedName>
</protein>
<sequence>MGQAEATQQTYHRKKGKSVYDITIMQTPKIGDIKGYKVVHRLEVEASSHSEAIYEVYRIFNVRDLMPKNTKARFIRTGDVLFFDEGLGGKTYYQLQTEGWIKIGRVHVR</sequence>
<keyword evidence="2" id="KW-1185">Reference proteome</keyword>
<evidence type="ECO:0000313" key="1">
    <source>
        <dbReference type="EMBL" id="MFD1737156.1"/>
    </source>
</evidence>
<name>A0ABW4LRS1_9BACI</name>
<comment type="caution">
    <text evidence="1">The sequence shown here is derived from an EMBL/GenBank/DDBJ whole genome shotgun (WGS) entry which is preliminary data.</text>
</comment>